<keyword evidence="3 7" id="KW-0812">Transmembrane</keyword>
<keyword evidence="10" id="KW-1185">Reference proteome</keyword>
<protein>
    <recommendedName>
        <fullName evidence="7">Choline transporter-like protein</fullName>
    </recommendedName>
</protein>
<evidence type="ECO:0000256" key="2">
    <source>
        <dbReference type="ARBA" id="ARBA00007168"/>
    </source>
</evidence>
<comment type="similarity">
    <text evidence="2 7">Belongs to the CTL (choline transporter-like) family.</text>
</comment>
<comment type="caution">
    <text evidence="8">The sequence shown here is derived from an EMBL/GenBank/DDBJ whole genome shotgun (WGS) entry which is preliminary data.</text>
</comment>
<keyword evidence="4 7" id="KW-1133">Transmembrane helix</keyword>
<evidence type="ECO:0000256" key="7">
    <source>
        <dbReference type="RuleBase" id="RU368066"/>
    </source>
</evidence>
<feature type="transmembrane region" description="Helical" evidence="7">
    <location>
        <begin position="361"/>
        <end position="378"/>
    </location>
</feature>
<evidence type="ECO:0000256" key="5">
    <source>
        <dbReference type="ARBA" id="ARBA00023136"/>
    </source>
</evidence>
<feature type="transmembrane region" description="Helical" evidence="7">
    <location>
        <begin position="578"/>
        <end position="601"/>
    </location>
</feature>
<proteinExistence type="inferred from homology"/>
<keyword evidence="6" id="KW-0325">Glycoprotein</keyword>
<feature type="transmembrane region" description="Helical" evidence="7">
    <location>
        <begin position="482"/>
        <end position="511"/>
    </location>
</feature>
<dbReference type="EMBL" id="CATOUU010000721">
    <property type="protein sequence ID" value="CAI9944016.1"/>
    <property type="molecule type" value="Genomic_DNA"/>
</dbReference>
<feature type="transmembrane region" description="Helical" evidence="7">
    <location>
        <begin position="435"/>
        <end position="461"/>
    </location>
</feature>
<dbReference type="AlphaFoldDB" id="A0AA86PSM0"/>
<comment type="function">
    <text evidence="7">Choline transporter.</text>
</comment>
<dbReference type="PANTHER" id="PTHR12385:SF14">
    <property type="entry name" value="CHOLINE TRANSPORTER-LIKE 2"/>
    <property type="match status" value="1"/>
</dbReference>
<sequence>MLKTTNQLQISSQKTLQYQQNQHTSSAQAIKPKKPTGPTQAVMDAKFWLSSTDIRHCRDLFCLLIYLACWGIFFYLAFFNNDFKIVNSLQVAKNYLEPADQMRRICGNSTQDDSFATDYSKLISSFPESVSFCNLFKSIADSQVNSNVVYSTDMSSLQSLQCNSLLTNNNYSSTTSYQIYSKLQYIYKDLTTFDTGFVLSSTFCVQYSDLIINASACSPSPTSKHVCHREMLDVFTFLKTLSISSQEQQIMSQINGQFLTKTEFDTVFGILTLFDPNLATVLQKMCEELPSKTSLDYYRIYTPETFKIQIHKKCIMDFQNAIQDTWGSIEMFVVYLQYFSQAFIQPIPTAIQELDLSWKNLLISIGLTIAVTIVYLILMYFFSTFLIYVSMLAVVAGISYFAYVSLSYGYKLGVLNSQYTTIYGQFNSQYQLQEVFFYIAGGLLLVGVVVTLSLSCLLWSIARSITKTISVAMNVIKHMRSVLLFPFILMLVCLCHVGCFVYVILMFVATGEFDARLVAFFFRKNISASKAILAFYIFMLIHGLFLCVSLMQFLVGASTAQYYFGNRKKKTQYTFVSVKWMFLQFGSLVLQSFCQMFMVWLRPLFKALSGMEGNGKIKRFALQYISMCGQRSVYAFALTGKSFLKAAVFQKQFIGVGKHIDQSVGRVHDLFLSVGTIAISFTGWFIVKMLGKYVSADIQPINYIWTSIISSFLSYLIASFVTDITQYIFKSIQFCWSYEKVIGQDVIQCEPEDFKELREPIRSSEAIKKMSVQAKIPLGLSSKVTALTPAKQQ</sequence>
<evidence type="ECO:0000256" key="4">
    <source>
        <dbReference type="ARBA" id="ARBA00022989"/>
    </source>
</evidence>
<dbReference type="EMBL" id="CAXDID020000083">
    <property type="protein sequence ID" value="CAL6019369.1"/>
    <property type="molecule type" value="Genomic_DNA"/>
</dbReference>
<feature type="transmembrane region" description="Helical" evidence="7">
    <location>
        <begin position="385"/>
        <end position="406"/>
    </location>
</feature>
<feature type="transmembrane region" description="Helical" evidence="7">
    <location>
        <begin position="703"/>
        <end position="721"/>
    </location>
</feature>
<dbReference type="InterPro" id="IPR007603">
    <property type="entry name" value="Choline_transptr-like"/>
</dbReference>
<evidence type="ECO:0000256" key="6">
    <source>
        <dbReference type="ARBA" id="ARBA00023180"/>
    </source>
</evidence>
<evidence type="ECO:0000313" key="9">
    <source>
        <dbReference type="EMBL" id="CAL6019369.1"/>
    </source>
</evidence>
<evidence type="ECO:0000256" key="1">
    <source>
        <dbReference type="ARBA" id="ARBA00004141"/>
    </source>
</evidence>
<evidence type="ECO:0000313" key="8">
    <source>
        <dbReference type="EMBL" id="CAI9944016.1"/>
    </source>
</evidence>
<comment type="subcellular location">
    <subcellularLocation>
        <location evidence="7">Cell membrane</location>
        <topology evidence="7">Multi-pass membrane protein</topology>
    </subcellularLocation>
    <subcellularLocation>
        <location evidence="1">Membrane</location>
        <topology evidence="1">Multi-pass membrane protein</topology>
    </subcellularLocation>
</comment>
<evidence type="ECO:0000256" key="3">
    <source>
        <dbReference type="ARBA" id="ARBA00022692"/>
    </source>
</evidence>
<dbReference type="Proteomes" id="UP001642409">
    <property type="component" value="Unassembled WGS sequence"/>
</dbReference>
<gene>
    <name evidence="9" type="ORF">HINF_LOCUS26912</name>
    <name evidence="8" type="ORF">HINF_LOCUS31661</name>
</gene>
<organism evidence="8">
    <name type="scientific">Hexamita inflata</name>
    <dbReference type="NCBI Taxonomy" id="28002"/>
    <lineage>
        <taxon>Eukaryota</taxon>
        <taxon>Metamonada</taxon>
        <taxon>Diplomonadida</taxon>
        <taxon>Hexamitidae</taxon>
        <taxon>Hexamitinae</taxon>
        <taxon>Hexamita</taxon>
    </lineage>
</organism>
<feature type="transmembrane region" description="Helical" evidence="7">
    <location>
        <begin position="531"/>
        <end position="557"/>
    </location>
</feature>
<reference evidence="8" key="1">
    <citation type="submission" date="2023-06" db="EMBL/GenBank/DDBJ databases">
        <authorList>
            <person name="Kurt Z."/>
        </authorList>
    </citation>
    <scope>NUCLEOTIDE SEQUENCE</scope>
</reference>
<accession>A0AA86PSM0</accession>
<feature type="transmembrane region" description="Helical" evidence="7">
    <location>
        <begin position="60"/>
        <end position="79"/>
    </location>
</feature>
<dbReference type="PANTHER" id="PTHR12385">
    <property type="entry name" value="CHOLINE TRANSPORTER-LIKE (SLC FAMILY 44)"/>
    <property type="match status" value="1"/>
</dbReference>
<keyword evidence="5 7" id="KW-0472">Membrane</keyword>
<feature type="transmembrane region" description="Helical" evidence="7">
    <location>
        <begin position="670"/>
        <end position="691"/>
    </location>
</feature>
<dbReference type="GO" id="GO:0022857">
    <property type="term" value="F:transmembrane transporter activity"/>
    <property type="evidence" value="ECO:0007669"/>
    <property type="project" value="UniProtKB-UniRule"/>
</dbReference>
<dbReference type="GO" id="GO:0005886">
    <property type="term" value="C:plasma membrane"/>
    <property type="evidence" value="ECO:0007669"/>
    <property type="project" value="UniProtKB-SubCell"/>
</dbReference>
<evidence type="ECO:0000313" key="10">
    <source>
        <dbReference type="Proteomes" id="UP001642409"/>
    </source>
</evidence>
<reference evidence="9 10" key="2">
    <citation type="submission" date="2024-07" db="EMBL/GenBank/DDBJ databases">
        <authorList>
            <person name="Akdeniz Z."/>
        </authorList>
    </citation>
    <scope>NUCLEOTIDE SEQUENCE [LARGE SCALE GENOMIC DNA]</scope>
</reference>
<name>A0AA86PSM0_9EUKA</name>
<dbReference type="Pfam" id="PF04515">
    <property type="entry name" value="Choline_transpo"/>
    <property type="match status" value="1"/>
</dbReference>